<gene>
    <name evidence="2" type="ORF">PAESOLCIP111_01518</name>
</gene>
<evidence type="ECO:0000313" key="3">
    <source>
        <dbReference type="Proteomes" id="UP000693672"/>
    </source>
</evidence>
<protein>
    <submittedName>
        <fullName evidence="2">Uncharacterized protein</fullName>
    </submittedName>
</protein>
<accession>A0A916JXU7</accession>
<sequence length="155" mass="17956">MQSGDGFVIFLIVLLIGAWLYFYIRAQMRRTVGQTAPLDSIEEEDVPEDDVTVLLEEEGYRLVCGRKRIPITISVNDEEELHSRLYIDYMVEKDGLYYAVKLSRDHKPLEISGSAIRDRLLVYQLAYPQTSGVLYVDMLENHIDRFMFVLDDAND</sequence>
<comment type="caution">
    <text evidence="2">The sequence shown here is derived from an EMBL/GenBank/DDBJ whole genome shotgun (WGS) entry which is preliminary data.</text>
</comment>
<dbReference type="AlphaFoldDB" id="A0A916JXU7"/>
<reference evidence="2" key="1">
    <citation type="submission" date="2021-06" db="EMBL/GenBank/DDBJ databases">
        <authorList>
            <person name="Criscuolo A."/>
        </authorList>
    </citation>
    <scope>NUCLEOTIDE SEQUENCE</scope>
    <source>
        <strain evidence="2">CIP111600</strain>
    </source>
</reference>
<keyword evidence="1" id="KW-0812">Transmembrane</keyword>
<keyword evidence="1" id="KW-1133">Transmembrane helix</keyword>
<proteinExistence type="predicted"/>
<dbReference type="EMBL" id="CAJVAS010000004">
    <property type="protein sequence ID" value="CAG7612331.1"/>
    <property type="molecule type" value="Genomic_DNA"/>
</dbReference>
<keyword evidence="1" id="KW-0472">Membrane</keyword>
<name>A0A916JXU7_9BACL</name>
<evidence type="ECO:0000313" key="2">
    <source>
        <dbReference type="EMBL" id="CAG7612331.1"/>
    </source>
</evidence>
<keyword evidence="3" id="KW-1185">Reference proteome</keyword>
<dbReference type="RefSeq" id="WP_218091310.1">
    <property type="nucleotide sequence ID" value="NZ_CAJVAS010000004.1"/>
</dbReference>
<dbReference type="Proteomes" id="UP000693672">
    <property type="component" value="Unassembled WGS sequence"/>
</dbReference>
<organism evidence="2 3">
    <name type="scientific">Paenibacillus solanacearum</name>
    <dbReference type="NCBI Taxonomy" id="2048548"/>
    <lineage>
        <taxon>Bacteria</taxon>
        <taxon>Bacillati</taxon>
        <taxon>Bacillota</taxon>
        <taxon>Bacilli</taxon>
        <taxon>Bacillales</taxon>
        <taxon>Paenibacillaceae</taxon>
        <taxon>Paenibacillus</taxon>
    </lineage>
</organism>
<feature type="transmembrane region" description="Helical" evidence="1">
    <location>
        <begin position="6"/>
        <end position="24"/>
    </location>
</feature>
<evidence type="ECO:0000256" key="1">
    <source>
        <dbReference type="SAM" id="Phobius"/>
    </source>
</evidence>